<gene>
    <name evidence="13" type="ORF">A2717_01430</name>
</gene>
<name>A0A1F5N9X1_9BACT</name>
<evidence type="ECO:0000313" key="13">
    <source>
        <dbReference type="EMBL" id="OGE74466.1"/>
    </source>
</evidence>
<dbReference type="InterPro" id="IPR004387">
    <property type="entry name" value="Pept_M50_Zn"/>
</dbReference>
<keyword evidence="8 11" id="KW-1133">Transmembrane helix</keyword>
<keyword evidence="10 11" id="KW-0472">Membrane</keyword>
<feature type="transmembrane region" description="Helical" evidence="11">
    <location>
        <begin position="280"/>
        <end position="302"/>
    </location>
</feature>
<dbReference type="GO" id="GO:0006508">
    <property type="term" value="P:proteolysis"/>
    <property type="evidence" value="ECO:0007669"/>
    <property type="project" value="UniProtKB-KW"/>
</dbReference>
<dbReference type="SUPFAM" id="SSF50156">
    <property type="entry name" value="PDZ domain-like"/>
    <property type="match status" value="1"/>
</dbReference>
<evidence type="ECO:0000313" key="14">
    <source>
        <dbReference type="Proteomes" id="UP000177610"/>
    </source>
</evidence>
<feature type="transmembrane region" description="Helical" evidence="11">
    <location>
        <begin position="212"/>
        <end position="230"/>
    </location>
</feature>
<dbReference type="Proteomes" id="UP000177610">
    <property type="component" value="Unassembled WGS sequence"/>
</dbReference>
<reference evidence="13 14" key="1">
    <citation type="journal article" date="2016" name="Nat. Commun.">
        <title>Thousands of microbial genomes shed light on interconnected biogeochemical processes in an aquifer system.</title>
        <authorList>
            <person name="Anantharaman K."/>
            <person name="Brown C.T."/>
            <person name="Hug L.A."/>
            <person name="Sharon I."/>
            <person name="Castelle C.J."/>
            <person name="Probst A.J."/>
            <person name="Thomas B.C."/>
            <person name="Singh A."/>
            <person name="Wilkins M.J."/>
            <person name="Karaoz U."/>
            <person name="Brodie E.L."/>
            <person name="Williams K.H."/>
            <person name="Hubbard S.S."/>
            <person name="Banfield J.F."/>
        </authorList>
    </citation>
    <scope>NUCLEOTIDE SEQUENCE [LARGE SCALE GENOMIC DNA]</scope>
</reference>
<keyword evidence="4" id="KW-0645">Protease</keyword>
<protein>
    <recommendedName>
        <fullName evidence="12">PDZ domain-containing protein</fullName>
    </recommendedName>
</protein>
<evidence type="ECO:0000256" key="3">
    <source>
        <dbReference type="ARBA" id="ARBA00007931"/>
    </source>
</evidence>
<evidence type="ECO:0000256" key="5">
    <source>
        <dbReference type="ARBA" id="ARBA00022692"/>
    </source>
</evidence>
<evidence type="ECO:0000256" key="9">
    <source>
        <dbReference type="ARBA" id="ARBA00023049"/>
    </source>
</evidence>
<evidence type="ECO:0000256" key="7">
    <source>
        <dbReference type="ARBA" id="ARBA00022833"/>
    </source>
</evidence>
<dbReference type="PANTHER" id="PTHR42837:SF2">
    <property type="entry name" value="MEMBRANE METALLOPROTEASE ARASP2, CHLOROPLASTIC-RELATED"/>
    <property type="match status" value="1"/>
</dbReference>
<evidence type="ECO:0000256" key="1">
    <source>
        <dbReference type="ARBA" id="ARBA00001947"/>
    </source>
</evidence>
<comment type="caution">
    <text evidence="13">The sequence shown here is derived from an EMBL/GenBank/DDBJ whole genome shotgun (WGS) entry which is preliminary data.</text>
</comment>
<keyword evidence="9" id="KW-0482">Metalloprotease</keyword>
<feature type="transmembrane region" description="Helical" evidence="11">
    <location>
        <begin position="91"/>
        <end position="117"/>
    </location>
</feature>
<evidence type="ECO:0000256" key="4">
    <source>
        <dbReference type="ARBA" id="ARBA00022670"/>
    </source>
</evidence>
<keyword evidence="6" id="KW-0378">Hydrolase</keyword>
<feature type="domain" description="PDZ" evidence="12">
    <location>
        <begin position="112"/>
        <end position="181"/>
    </location>
</feature>
<feature type="transmembrane region" description="Helical" evidence="11">
    <location>
        <begin position="335"/>
        <end position="353"/>
    </location>
</feature>
<dbReference type="InterPro" id="IPR036034">
    <property type="entry name" value="PDZ_sf"/>
</dbReference>
<dbReference type="EMBL" id="MFEH01000001">
    <property type="protein sequence ID" value="OGE74466.1"/>
    <property type="molecule type" value="Genomic_DNA"/>
</dbReference>
<dbReference type="InterPro" id="IPR001478">
    <property type="entry name" value="PDZ"/>
</dbReference>
<evidence type="ECO:0000256" key="6">
    <source>
        <dbReference type="ARBA" id="ARBA00022801"/>
    </source>
</evidence>
<dbReference type="InterPro" id="IPR008915">
    <property type="entry name" value="Peptidase_M50"/>
</dbReference>
<evidence type="ECO:0000259" key="12">
    <source>
        <dbReference type="PROSITE" id="PS50106"/>
    </source>
</evidence>
<keyword evidence="5 11" id="KW-0812">Transmembrane</keyword>
<dbReference type="STRING" id="1817821.A2717_01430"/>
<dbReference type="GO" id="GO:0004222">
    <property type="term" value="F:metalloendopeptidase activity"/>
    <property type="evidence" value="ECO:0007669"/>
    <property type="project" value="InterPro"/>
</dbReference>
<keyword evidence="7" id="KW-0862">Zinc</keyword>
<dbReference type="Gene3D" id="2.30.42.10">
    <property type="match status" value="1"/>
</dbReference>
<evidence type="ECO:0000256" key="10">
    <source>
        <dbReference type="ARBA" id="ARBA00023136"/>
    </source>
</evidence>
<dbReference type="CDD" id="cd06163">
    <property type="entry name" value="S2P-M50_PDZ_RseP-like"/>
    <property type="match status" value="1"/>
</dbReference>
<dbReference type="GO" id="GO:0016020">
    <property type="term" value="C:membrane"/>
    <property type="evidence" value="ECO:0007669"/>
    <property type="project" value="UniProtKB-SubCell"/>
</dbReference>
<evidence type="ECO:0000256" key="11">
    <source>
        <dbReference type="SAM" id="Phobius"/>
    </source>
</evidence>
<comment type="similarity">
    <text evidence="3">Belongs to the peptidase M50B family.</text>
</comment>
<evidence type="ECO:0000256" key="2">
    <source>
        <dbReference type="ARBA" id="ARBA00004141"/>
    </source>
</evidence>
<dbReference type="InterPro" id="IPR041489">
    <property type="entry name" value="PDZ_6"/>
</dbReference>
<evidence type="ECO:0000256" key="8">
    <source>
        <dbReference type="ARBA" id="ARBA00022989"/>
    </source>
</evidence>
<dbReference type="Pfam" id="PF02163">
    <property type="entry name" value="Peptidase_M50"/>
    <property type="match status" value="1"/>
</dbReference>
<dbReference type="PANTHER" id="PTHR42837">
    <property type="entry name" value="REGULATOR OF SIGMA-E PROTEASE RSEP"/>
    <property type="match status" value="1"/>
</dbReference>
<comment type="cofactor">
    <cofactor evidence="1">
        <name>Zn(2+)</name>
        <dbReference type="ChEBI" id="CHEBI:29105"/>
    </cofactor>
</comment>
<dbReference type="Pfam" id="PF17820">
    <property type="entry name" value="PDZ_6"/>
    <property type="match status" value="1"/>
</dbReference>
<proteinExistence type="inferred from homology"/>
<sequence>MLLTIIVFIIVLGLLVFVHELGHFVMAKRAGMKVDEFGFGFPPRIFGIKKGDTVYSVNAIPLGGFVKIVGEDGSDTQDPKSFGNKTGWQRFAVLVAGVTMNVIFAWVLISIGMGLGLPTVLADGEELPSYAKLRDVRVGILEVAPDSPAAQAGVKVGDFITRIDGQDVASIDHAREITQIKGGQPTIYTIKHGDDFVEKTIIPRANPPEGQGPLGVALGSVGFVSYPWYMAPIKGFEATVNILWLTLSAFGALIAGLFQGQNVGAALSGPVGIAVLTRDVTQLGIIYLLQFTAVLSINLAILNAMPFPALDGGRILFLAIEKIRRKKLNIKAEQYANAAGFALLILLMIFVTVKDVTRYSEGFKRLFSNIF</sequence>
<feature type="transmembrane region" description="Helical" evidence="11">
    <location>
        <begin position="242"/>
        <end position="260"/>
    </location>
</feature>
<dbReference type="PROSITE" id="PS50106">
    <property type="entry name" value="PDZ"/>
    <property type="match status" value="1"/>
</dbReference>
<dbReference type="SMART" id="SM00228">
    <property type="entry name" value="PDZ"/>
    <property type="match status" value="1"/>
</dbReference>
<accession>A0A1F5N9X1</accession>
<feature type="transmembrane region" description="Helical" evidence="11">
    <location>
        <begin position="6"/>
        <end position="26"/>
    </location>
</feature>
<dbReference type="AlphaFoldDB" id="A0A1F5N9X1"/>
<comment type="subcellular location">
    <subcellularLocation>
        <location evidence="2">Membrane</location>
        <topology evidence="2">Multi-pass membrane protein</topology>
    </subcellularLocation>
</comment>
<organism evidence="13 14">
    <name type="scientific">Candidatus Doudnabacteria bacterium RIFCSPHIGHO2_01_FULL_41_86</name>
    <dbReference type="NCBI Taxonomy" id="1817821"/>
    <lineage>
        <taxon>Bacteria</taxon>
        <taxon>Candidatus Doudnaibacteriota</taxon>
    </lineage>
</organism>